<reference evidence="1" key="1">
    <citation type="journal article" date="2020" name="Stud. Mycol.">
        <title>101 Dothideomycetes genomes: a test case for predicting lifestyles and emergence of pathogens.</title>
        <authorList>
            <person name="Haridas S."/>
            <person name="Albert R."/>
            <person name="Binder M."/>
            <person name="Bloem J."/>
            <person name="Labutti K."/>
            <person name="Salamov A."/>
            <person name="Andreopoulos B."/>
            <person name="Baker S."/>
            <person name="Barry K."/>
            <person name="Bills G."/>
            <person name="Bluhm B."/>
            <person name="Cannon C."/>
            <person name="Castanera R."/>
            <person name="Culley D."/>
            <person name="Daum C."/>
            <person name="Ezra D."/>
            <person name="Gonzalez J."/>
            <person name="Henrissat B."/>
            <person name="Kuo A."/>
            <person name="Liang C."/>
            <person name="Lipzen A."/>
            <person name="Lutzoni F."/>
            <person name="Magnuson J."/>
            <person name="Mondo S."/>
            <person name="Nolan M."/>
            <person name="Ohm R."/>
            <person name="Pangilinan J."/>
            <person name="Park H.-J."/>
            <person name="Ramirez L."/>
            <person name="Alfaro M."/>
            <person name="Sun H."/>
            <person name="Tritt A."/>
            <person name="Yoshinaga Y."/>
            <person name="Zwiers L.-H."/>
            <person name="Turgeon B."/>
            <person name="Goodwin S."/>
            <person name="Spatafora J."/>
            <person name="Crous P."/>
            <person name="Grigoriev I."/>
        </authorList>
    </citation>
    <scope>NUCLEOTIDE SEQUENCE</scope>
    <source>
        <strain evidence="1">ATCC 200398</strain>
    </source>
</reference>
<organism evidence="1 2">
    <name type="scientific">Lindgomyces ingoldianus</name>
    <dbReference type="NCBI Taxonomy" id="673940"/>
    <lineage>
        <taxon>Eukaryota</taxon>
        <taxon>Fungi</taxon>
        <taxon>Dikarya</taxon>
        <taxon>Ascomycota</taxon>
        <taxon>Pezizomycotina</taxon>
        <taxon>Dothideomycetes</taxon>
        <taxon>Pleosporomycetidae</taxon>
        <taxon>Pleosporales</taxon>
        <taxon>Lindgomycetaceae</taxon>
        <taxon>Lindgomyces</taxon>
    </lineage>
</organism>
<proteinExistence type="predicted"/>
<evidence type="ECO:0000313" key="2">
    <source>
        <dbReference type="Proteomes" id="UP000799755"/>
    </source>
</evidence>
<sequence>MNLGWDYLTSRVTRLWYNSLVAVPLCIPETMLLYKRNSTDYRRMRTPFLLFTVPLIPTGTYDFITNGNNISNCINTEPIRVKALTLEVGKTIDQTLKEGRYWDEVLKSLLNDDCLKLRVVNISGMEIKEGMRWEAKDDYICRQAFAKSRRSDYGLGKHVGFCEKRNQRDR</sequence>
<keyword evidence="2" id="KW-1185">Reference proteome</keyword>
<dbReference type="EMBL" id="MU003531">
    <property type="protein sequence ID" value="KAF2465149.1"/>
    <property type="molecule type" value="Genomic_DNA"/>
</dbReference>
<comment type="caution">
    <text evidence="1">The sequence shown here is derived from an EMBL/GenBank/DDBJ whole genome shotgun (WGS) entry which is preliminary data.</text>
</comment>
<name>A0ACB6QDQ0_9PLEO</name>
<evidence type="ECO:0000313" key="1">
    <source>
        <dbReference type="EMBL" id="KAF2465149.1"/>
    </source>
</evidence>
<protein>
    <submittedName>
        <fullName evidence="1">Uncharacterized protein</fullName>
    </submittedName>
</protein>
<gene>
    <name evidence="1" type="ORF">BDR25DRAFT_360771</name>
</gene>
<dbReference type="Proteomes" id="UP000799755">
    <property type="component" value="Unassembled WGS sequence"/>
</dbReference>
<accession>A0ACB6QDQ0</accession>